<evidence type="ECO:0000256" key="1">
    <source>
        <dbReference type="SAM" id="MobiDB-lite"/>
    </source>
</evidence>
<dbReference type="AlphaFoldDB" id="A0A9P3GP79"/>
<feature type="region of interest" description="Disordered" evidence="1">
    <location>
        <begin position="1"/>
        <end position="56"/>
    </location>
</feature>
<dbReference type="EMBL" id="BPQB01000066">
    <property type="protein sequence ID" value="GJE96979.1"/>
    <property type="molecule type" value="Genomic_DNA"/>
</dbReference>
<evidence type="ECO:0000313" key="3">
    <source>
        <dbReference type="Proteomes" id="UP000703269"/>
    </source>
</evidence>
<feature type="compositionally biased region" description="Pro residues" evidence="1">
    <location>
        <begin position="1"/>
        <end position="14"/>
    </location>
</feature>
<evidence type="ECO:0000313" key="2">
    <source>
        <dbReference type="EMBL" id="GJE96979.1"/>
    </source>
</evidence>
<protein>
    <submittedName>
        <fullName evidence="2">Uncharacterized protein</fullName>
    </submittedName>
</protein>
<dbReference type="Proteomes" id="UP000703269">
    <property type="component" value="Unassembled WGS sequence"/>
</dbReference>
<proteinExistence type="predicted"/>
<sequence>MPMPAPNMPMPAPNAPHTAIMPPTEKMAAEPRDESPSGVPEPRRSSPDERARATRRARVIVQEASGTVCVIA</sequence>
<reference evidence="2 3" key="1">
    <citation type="submission" date="2021-08" db="EMBL/GenBank/DDBJ databases">
        <title>Draft Genome Sequence of Phanerochaete sordida strain YK-624.</title>
        <authorList>
            <person name="Mori T."/>
            <person name="Dohra H."/>
            <person name="Suzuki T."/>
            <person name="Kawagishi H."/>
            <person name="Hirai H."/>
        </authorList>
    </citation>
    <scope>NUCLEOTIDE SEQUENCE [LARGE SCALE GENOMIC DNA]</scope>
    <source>
        <strain evidence="2 3">YK-624</strain>
    </source>
</reference>
<feature type="compositionally biased region" description="Basic and acidic residues" evidence="1">
    <location>
        <begin position="27"/>
        <end position="52"/>
    </location>
</feature>
<keyword evidence="3" id="KW-1185">Reference proteome</keyword>
<comment type="caution">
    <text evidence="2">The sequence shown here is derived from an EMBL/GenBank/DDBJ whole genome shotgun (WGS) entry which is preliminary data.</text>
</comment>
<organism evidence="2 3">
    <name type="scientific">Phanerochaete sordida</name>
    <dbReference type="NCBI Taxonomy" id="48140"/>
    <lineage>
        <taxon>Eukaryota</taxon>
        <taxon>Fungi</taxon>
        <taxon>Dikarya</taxon>
        <taxon>Basidiomycota</taxon>
        <taxon>Agaricomycotina</taxon>
        <taxon>Agaricomycetes</taxon>
        <taxon>Polyporales</taxon>
        <taxon>Phanerochaetaceae</taxon>
        <taxon>Phanerochaete</taxon>
    </lineage>
</organism>
<gene>
    <name evidence="2" type="ORF">PsYK624_131890</name>
</gene>
<accession>A0A9P3GP79</accession>
<name>A0A9P3GP79_9APHY</name>